<comment type="caution">
    <text evidence="4">The sequence shown here is derived from an EMBL/GenBank/DDBJ whole genome shotgun (WGS) entry which is preliminary data.</text>
</comment>
<keyword evidence="2" id="KW-0732">Signal</keyword>
<feature type="region of interest" description="Disordered" evidence="1">
    <location>
        <begin position="207"/>
        <end position="235"/>
    </location>
</feature>
<dbReference type="InterPro" id="IPR012341">
    <property type="entry name" value="6hp_glycosidase-like_sf"/>
</dbReference>
<evidence type="ECO:0000313" key="4">
    <source>
        <dbReference type="EMBL" id="MPW26968.1"/>
    </source>
</evidence>
<evidence type="ECO:0000256" key="1">
    <source>
        <dbReference type="SAM" id="MobiDB-lite"/>
    </source>
</evidence>
<sequence>MYYKKKISKVLIAILITCFITQNINFTQILAQETTPIMGESQASKEQMVQYYTENSDVTYPQEFLDKNIDLEKFVGLIYDEAVVEGVRADVAIAQIIVNTNWLKFDGKVSINNNNFGSLKNLDGIYETFNFIQEGIRANIQHLKAHASTEPLNKECVDPEYDLIEPKGLSPNVEDLENEDSEYSNKIVNILQQIIGTQITLSTDNELYEDSNSTNEEKNSTEEEDSILENTEQKSSIATITTTEVQSSETTDKTIEVTVDVLNIDGTGYTGNTHTIRSSGTSENGVLYQFWVKDLSTNKWTMIQDYSKSSARWTPTKPGKYLYGVHIKDEKSGEKLDAHLYKEITIKKIEVTVDVLNIDGTGYTGSSHIIRSSGTSENGVLYQFWVKDLSSNKWTMIQDYSKSSARWTPTKPGKYLYGVHIKDEKSEKSLDVHLYKEIIIKPIEVKVDVLNIDGTGNIEGTHIIRSSGTSENGVLYQFWVKDLSTSKWTMIQDYSKSSARWTPTKPGKYLYGVHIKDEKSGERLDAHLYNEITIKQIEVDVLNIEGPKLVRGTHIIRAGAKSTNGVLYQFWVKDLSTNKWTMIQDYSKSSARWTPTKPGKYLYGVHIKDEKSEKSLDVHLYKEITIEAAIVNSLLLKGPGYSGSSYVLEATGSSENGVLYQFWINDLSENRWVEVQGYSEKNTYNWILEKEGQYKVGVHIKDKKSNLRVDAHLYKDIKINLATVNSLEIVGSGYTESPLKISAEGSSKNGVLYQFWIQDLSNNEKTIIQAYSEINNVSWTPEGVSKNYLYGVDIKDIKSKETDVSQYKTINLMQIKDYSINNLDYNELPYVNEEIISLDEINYNVDEEGIPIYKGSDGEPYYHPVVISQRIFPLIDGYVKTNDSEYLERAELFANKLYDLGLKIDEKVFFPYTFDFALHGHQENTMKAPWYSGMAQGQALTVFSRLYNVTGNELYLQKAQETFNTFEPTYEVTQNPWVVLIDEEGYLWIEEYPHDGGTQALNGFIFAIYGVYDYYMITNDEKAKEILQASINTIEEYIEDYRNEGEISYYCLDHKVKSDRYHMIHIEQLEMLYKFTGENYFNEMSNNFKSDYSK</sequence>
<evidence type="ECO:0000259" key="3">
    <source>
        <dbReference type="Pfam" id="PF06662"/>
    </source>
</evidence>
<proteinExistence type="predicted"/>
<dbReference type="GO" id="GO:0047464">
    <property type="term" value="F:heparosan-N-sulfate-glucuronate 5-epimerase activity"/>
    <property type="evidence" value="ECO:0007669"/>
    <property type="project" value="InterPro"/>
</dbReference>
<organism evidence="4 5">
    <name type="scientific">Alkalibaculum sporogenes</name>
    <dbReference type="NCBI Taxonomy" id="2655001"/>
    <lineage>
        <taxon>Bacteria</taxon>
        <taxon>Bacillati</taxon>
        <taxon>Bacillota</taxon>
        <taxon>Clostridia</taxon>
        <taxon>Eubacteriales</taxon>
        <taxon>Eubacteriaceae</taxon>
        <taxon>Alkalibaculum</taxon>
    </lineage>
</organism>
<keyword evidence="5" id="KW-1185">Reference proteome</keyword>
<dbReference type="Pfam" id="PF06662">
    <property type="entry name" value="C5-epim_C"/>
    <property type="match status" value="1"/>
</dbReference>
<dbReference type="SUPFAM" id="SSF48208">
    <property type="entry name" value="Six-hairpin glycosidases"/>
    <property type="match status" value="1"/>
</dbReference>
<name>A0A6A7KBS2_9FIRM</name>
<reference evidence="4 5" key="1">
    <citation type="submission" date="2019-10" db="EMBL/GenBank/DDBJ databases">
        <title>Alkalibaculum tamaniensis sp.nov., a new alkaliphilic acetogen, isolated on methoxylated aromatics from a mud volcano.</title>
        <authorList>
            <person name="Khomyakova M.A."/>
            <person name="Merkel A.Y."/>
            <person name="Bonch-Osmolovskaya E.A."/>
            <person name="Slobodkin A.I."/>
        </authorList>
    </citation>
    <scope>NUCLEOTIDE SEQUENCE [LARGE SCALE GENOMIC DNA]</scope>
    <source>
        <strain evidence="4 5">M08DMB</strain>
    </source>
</reference>
<feature type="signal peptide" evidence="2">
    <location>
        <begin position="1"/>
        <end position="22"/>
    </location>
</feature>
<dbReference type="EMBL" id="WHNX01000034">
    <property type="protein sequence ID" value="MPW26968.1"/>
    <property type="molecule type" value="Genomic_DNA"/>
</dbReference>
<feature type="chain" id="PRO_5039224944" description="D-glucuronyl C5-epimerase C-terminal domain-containing protein" evidence="2">
    <location>
        <begin position="23"/>
        <end position="1094"/>
    </location>
</feature>
<dbReference type="InterPro" id="IPR008928">
    <property type="entry name" value="6-hairpin_glycosidase_sf"/>
</dbReference>
<dbReference type="PANTHER" id="PTHR13174">
    <property type="entry name" value="D-GLUCURONYL C5-EPIMERASE"/>
    <property type="match status" value="1"/>
</dbReference>
<dbReference type="GO" id="GO:0005975">
    <property type="term" value="P:carbohydrate metabolic process"/>
    <property type="evidence" value="ECO:0007669"/>
    <property type="project" value="InterPro"/>
</dbReference>
<dbReference type="GO" id="GO:0015012">
    <property type="term" value="P:heparan sulfate proteoglycan biosynthetic process"/>
    <property type="evidence" value="ECO:0007669"/>
    <property type="project" value="InterPro"/>
</dbReference>
<dbReference type="InterPro" id="IPR039721">
    <property type="entry name" value="C5-epimerase"/>
</dbReference>
<feature type="domain" description="D-glucuronyl C5-epimerase C-terminal" evidence="3">
    <location>
        <begin position="908"/>
        <end position="1090"/>
    </location>
</feature>
<dbReference type="PANTHER" id="PTHR13174:SF3">
    <property type="entry name" value="D-GLUCURONYL C5-EPIMERASE"/>
    <property type="match status" value="1"/>
</dbReference>
<evidence type="ECO:0000313" key="5">
    <source>
        <dbReference type="Proteomes" id="UP000440004"/>
    </source>
</evidence>
<evidence type="ECO:0000256" key="2">
    <source>
        <dbReference type="SAM" id="SignalP"/>
    </source>
</evidence>
<dbReference type="InterPro" id="IPR010598">
    <property type="entry name" value="C5-epim_C"/>
</dbReference>
<protein>
    <recommendedName>
        <fullName evidence="3">D-glucuronyl C5-epimerase C-terminal domain-containing protein</fullName>
    </recommendedName>
</protein>
<dbReference type="Gene3D" id="1.50.10.10">
    <property type="match status" value="1"/>
</dbReference>
<gene>
    <name evidence="4" type="ORF">GC105_14380</name>
</gene>
<dbReference type="RefSeq" id="WP_152806246.1">
    <property type="nucleotide sequence ID" value="NZ_WHNX01000034.1"/>
</dbReference>
<accession>A0A6A7KBS2</accession>
<dbReference type="AlphaFoldDB" id="A0A6A7KBS2"/>
<dbReference type="Proteomes" id="UP000440004">
    <property type="component" value="Unassembled WGS sequence"/>
</dbReference>